<gene>
    <name evidence="1" type="ORF">Ro1_00093</name>
</gene>
<evidence type="ECO:0000313" key="1">
    <source>
        <dbReference type="EMBL" id="AUE23319.1"/>
    </source>
</evidence>
<dbReference type="EMBL" id="MG250486">
    <property type="protein sequence ID" value="AUE23319.1"/>
    <property type="molecule type" value="Genomic_DNA"/>
</dbReference>
<proteinExistence type="predicted"/>
<keyword evidence="2" id="KW-1185">Reference proteome</keyword>
<reference evidence="1 2" key="1">
    <citation type="submission" date="2017-10" db="EMBL/GenBank/DDBJ databases">
        <title>Antibacterial composition for extension of chilled fish shelf life and decreasing of risk of food-borne infections, bacteriophage strains for its preparation.</title>
        <authorList>
            <person name="Zulkarneev E.R."/>
            <person name="Aleshkin A.V."/>
            <person name="Rubalsky O.V."/>
            <person name="Kiseleva I.A."/>
            <person name="Rubalskii E.O."/>
            <person name="Lebedev S.N."/>
        </authorList>
    </citation>
    <scope>NUCLEOTIDE SEQUENCE [LARGE SCALE GENOMIC DNA]</scope>
</reference>
<organism evidence="1 2">
    <name type="scientific">Raoultella phage Ro1</name>
    <dbReference type="NCBI Taxonomy" id="2053702"/>
    <lineage>
        <taxon>Viruses</taxon>
        <taxon>Duplodnaviria</taxon>
        <taxon>Heunggongvirae</taxon>
        <taxon>Uroviricota</taxon>
        <taxon>Caudoviricetes</taxon>
        <taxon>Vequintavirinae</taxon>
        <taxon>Mydovirus</taxon>
        <taxon>Mydovirus Ro1</taxon>
    </lineage>
</organism>
<name>A0A2H4YGM7_9CAUD</name>
<evidence type="ECO:0000313" key="2">
    <source>
        <dbReference type="Proteomes" id="UP000241480"/>
    </source>
</evidence>
<protein>
    <submittedName>
        <fullName evidence="1">Uncharacterized protein</fullName>
    </submittedName>
</protein>
<dbReference type="Proteomes" id="UP000241480">
    <property type="component" value="Segment"/>
</dbReference>
<sequence>MAYYTGVGSRETPPEVISIMEDAGFRLARCGFTLRSGKAGGADEAFQVGMQKYYEALDNGKEEEYRTHLAEIYIPWDGFSSGNNNLWDFWDYPLDYLDYLIPDQKPVREALVEEIHPNFEALKRKRGAFALHSRNVHQVLGANVLDPRPSAFCLYYAQEDRNGNPKGGTATAVNLSKKYGVRVLNLNTADKLALLERFLRSLEEKRGIPISRQA</sequence>
<accession>A0A2H4YGM7</accession>